<name>A0ABM1IQP4_POLDO</name>
<dbReference type="Pfam" id="PF18004">
    <property type="entry name" value="RPN2_C"/>
    <property type="match status" value="2"/>
</dbReference>
<feature type="compositionally biased region" description="Basic and acidic residues" evidence="6">
    <location>
        <begin position="856"/>
        <end position="871"/>
    </location>
</feature>
<evidence type="ECO:0000256" key="3">
    <source>
        <dbReference type="ARBA" id="ARBA00022737"/>
    </source>
</evidence>
<dbReference type="GeneID" id="107069597"/>
<feature type="domain" description="26S proteasome regulatory subunit RPN2 C-terminal" evidence="7">
    <location>
        <begin position="910"/>
        <end position="1035"/>
    </location>
</feature>
<dbReference type="PANTHER" id="PTHR10943:SF2">
    <property type="entry name" value="26S PROTEASOME NON-ATPASE REGULATORY SUBUNIT 1"/>
    <property type="match status" value="1"/>
</dbReference>
<dbReference type="InterPro" id="IPR016024">
    <property type="entry name" value="ARM-type_fold"/>
</dbReference>
<evidence type="ECO:0000259" key="8">
    <source>
        <dbReference type="Pfam" id="PF21505"/>
    </source>
</evidence>
<dbReference type="Pfam" id="PF13646">
    <property type="entry name" value="HEAT_2"/>
    <property type="match status" value="1"/>
</dbReference>
<feature type="region of interest" description="Disordered" evidence="6">
    <location>
        <begin position="853"/>
        <end position="988"/>
    </location>
</feature>
<keyword evidence="4 5" id="KW-0647">Proteasome</keyword>
<comment type="function">
    <text evidence="5">Component of the 26S proteasome, a multiprotein complex involved in the ATP-dependent degradation of ubiquitinated proteins. This complex plays a key role in the maintenance of protein homeostasis by removing misfolded or damaged proteins, which could impair cellular functions, and by removing proteins whose functions are no longer required. Therefore, the proteasome participates in numerous cellular processes, including cell cycle progression, apoptosis, or DNA damage repair.</text>
</comment>
<evidence type="ECO:0000256" key="2">
    <source>
        <dbReference type="ARBA" id="ARBA00014929"/>
    </source>
</evidence>
<dbReference type="GO" id="GO:0000502">
    <property type="term" value="C:proteasome complex"/>
    <property type="evidence" value="ECO:0007669"/>
    <property type="project" value="UniProtKB-KW"/>
</dbReference>
<dbReference type="PANTHER" id="PTHR10943">
    <property type="entry name" value="26S PROTEASOME NON-ATPASE REGULATORY SUBUNIT"/>
    <property type="match status" value="1"/>
</dbReference>
<dbReference type="PIRSF" id="PIRSF015947">
    <property type="entry name" value="26S_Psome_Rpn2"/>
    <property type="match status" value="1"/>
</dbReference>
<evidence type="ECO:0000256" key="6">
    <source>
        <dbReference type="SAM" id="MobiDB-lite"/>
    </source>
</evidence>
<evidence type="ECO:0000256" key="5">
    <source>
        <dbReference type="PIRNR" id="PIRNR015947"/>
    </source>
</evidence>
<evidence type="ECO:0000313" key="9">
    <source>
        <dbReference type="Proteomes" id="UP000694924"/>
    </source>
</evidence>
<evidence type="ECO:0000256" key="4">
    <source>
        <dbReference type="ARBA" id="ARBA00022942"/>
    </source>
</evidence>
<dbReference type="InterPro" id="IPR002015">
    <property type="entry name" value="Proteasome/cyclosome_rpt"/>
</dbReference>
<feature type="region of interest" description="Disordered" evidence="6">
    <location>
        <begin position="293"/>
        <end position="333"/>
    </location>
</feature>
<dbReference type="InterPro" id="IPR040623">
    <property type="entry name" value="RPN2_C"/>
</dbReference>
<feature type="compositionally biased region" description="Low complexity" evidence="6">
    <location>
        <begin position="888"/>
        <end position="918"/>
    </location>
</feature>
<feature type="compositionally biased region" description="Acidic residues" evidence="6">
    <location>
        <begin position="1048"/>
        <end position="1062"/>
    </location>
</feature>
<dbReference type="Proteomes" id="UP000694924">
    <property type="component" value="Unplaced"/>
</dbReference>
<feature type="domain" description="26S proteasome non-ATPase regulatory subunit 1/RPN2 N-terminal" evidence="8">
    <location>
        <begin position="4"/>
        <end position="275"/>
    </location>
</feature>
<sequence length="1062" mass="117375">MNITSAAGIISLLEEPMPELKVFALKKLDMIVDEFWPEISEAIEKIEILHEDKSFNQHELAALVASKVYYHLGSFEDSLTYALGAGELFDVNARNEYVDTTIAKCIDYYTQQRVLEAEGKLPPGSKGIDPRLEGIVNRMFHRCLEDNQYRQALGLALETRRMDVFEAAIMQSDDISGMLSYAFQVVMSLIQNRGFRNTVLRCLVNLYRNLGTPDYVNMCQCLIFLDDPLAVAELLDKLSKGSQECVLMAYQIAFDLYESATQQFLGRVLQALRATAPIPSALMVKPIIKPAAKPTAETSSNSTSMETESSTPVVEEKTQRSIDSLSPEEKEQQERVDALSSILGGEISIDLHLQFLIRSNHTDMLILKNTKDAIRVSICHTATVIANAFMHSGTTSDQFLRDNLEWLARATNWAKLTATASLGVIHRGHEQEALALMQSYLPRDTGAGAGYSEGGGLYALGLIHANHGAAITDYLLGQLKDAQNEMVRHGGCLGLGLAAMGSHRQDVYEQLKFNLYQDDAVTGEAAGIAMGMVMLGSKSPQAIEDMVAYAQETQHEKILRGLAVGIAFTMYGRLEEADPLVSSLCADKDPILRRSGMYTLAMAYCGTGNNQAIRKLLHVAVSDVNDDVRRAAVTGLGFLLFRTPEQCPSVVSLLAESYNPHVRYGAAMALGIACAGTGLKEAIALLDPMTNDPVNFVRQGALIASAMILIQQTEATCSRVKDFRALYAKVVVDKHEDVMAKFGAILAQGIIDAGGRNVTVSLQSRTGHTNMLAVVGALVFTQYWYWFPLAHCLALAFTPTCLIALNAQLKMPKLEIRSNARPSIYAYPAPLEEKKREEREKVTTAVLSIAARARRKESERRARDSHEKMDVDPPIVVETKESVEVKEISSTSSSLSLPSSSSTTTTSASSSAIATTTASKDKEEKKKEKEEKKKEKEEKKKEKEEKKKEKEEKEVKDTKERIDKKSKDDTEKNEKEKKEPEPNFEILQNPARVLRQQLKVIQLVEGSPYVPVKDLQIGGIVMVKHIQADSEEELVEPVAAFGPKPDEEKEADPPEPFEYSED</sequence>
<evidence type="ECO:0000313" key="10">
    <source>
        <dbReference type="RefSeq" id="XP_015182531.1"/>
    </source>
</evidence>
<dbReference type="InterPro" id="IPR011989">
    <property type="entry name" value="ARM-like"/>
</dbReference>
<feature type="compositionally biased region" description="Basic and acidic residues" evidence="6">
    <location>
        <begin position="919"/>
        <end position="981"/>
    </location>
</feature>
<dbReference type="SUPFAM" id="SSF48371">
    <property type="entry name" value="ARM repeat"/>
    <property type="match status" value="1"/>
</dbReference>
<reference evidence="10" key="1">
    <citation type="submission" date="2025-08" db="UniProtKB">
        <authorList>
            <consortium name="RefSeq"/>
        </authorList>
    </citation>
    <scope>IDENTIFICATION</scope>
    <source>
        <tissue evidence="10">Whole body</tissue>
    </source>
</reference>
<evidence type="ECO:0000259" key="7">
    <source>
        <dbReference type="Pfam" id="PF18004"/>
    </source>
</evidence>
<comment type="similarity">
    <text evidence="1 5">Belongs to the proteasome subunit S1 family.</text>
</comment>
<dbReference type="RefSeq" id="XP_015182531.1">
    <property type="nucleotide sequence ID" value="XM_015327045.1"/>
</dbReference>
<dbReference type="Pfam" id="PF21505">
    <property type="entry name" value="RPN2_N"/>
    <property type="match status" value="1"/>
</dbReference>
<dbReference type="InterPro" id="IPR048570">
    <property type="entry name" value="PSMD1_RPN2_N"/>
</dbReference>
<dbReference type="Pfam" id="PF01851">
    <property type="entry name" value="PC_rep"/>
    <property type="match status" value="3"/>
</dbReference>
<dbReference type="InterPro" id="IPR016642">
    <property type="entry name" value="26S_Psome_Rpn2"/>
</dbReference>
<protein>
    <recommendedName>
        <fullName evidence="2 5">26S proteasome non-ATPase regulatory subunit 1</fullName>
    </recommendedName>
</protein>
<gene>
    <name evidence="10" type="primary">LOC107069597</name>
</gene>
<accession>A0ABM1IQP4</accession>
<comment type="subunit">
    <text evidence="5">Component of the 19S proteasome regulatory particle complex. The 26S proteasome consists of a 20S core particle (CP) and two 19S regulatory subunits (RP).</text>
</comment>
<feature type="domain" description="26S proteasome regulatory subunit RPN2 C-terminal" evidence="7">
    <location>
        <begin position="800"/>
        <end position="887"/>
    </location>
</feature>
<feature type="region of interest" description="Disordered" evidence="6">
    <location>
        <begin position="1040"/>
        <end position="1062"/>
    </location>
</feature>
<dbReference type="Gene3D" id="1.25.10.10">
    <property type="entry name" value="Leucine-rich Repeat Variant"/>
    <property type="match status" value="1"/>
</dbReference>
<organism evidence="9 10">
    <name type="scientific">Polistes dominula</name>
    <name type="common">European paper wasp</name>
    <name type="synonym">Vespa dominula</name>
    <dbReference type="NCBI Taxonomy" id="743375"/>
    <lineage>
        <taxon>Eukaryota</taxon>
        <taxon>Metazoa</taxon>
        <taxon>Ecdysozoa</taxon>
        <taxon>Arthropoda</taxon>
        <taxon>Hexapoda</taxon>
        <taxon>Insecta</taxon>
        <taxon>Pterygota</taxon>
        <taxon>Neoptera</taxon>
        <taxon>Endopterygota</taxon>
        <taxon>Hymenoptera</taxon>
        <taxon>Apocrita</taxon>
        <taxon>Aculeata</taxon>
        <taxon>Vespoidea</taxon>
        <taxon>Vespidae</taxon>
        <taxon>Polistinae</taxon>
        <taxon>Polistini</taxon>
        <taxon>Polistes</taxon>
    </lineage>
</organism>
<keyword evidence="9" id="KW-1185">Reference proteome</keyword>
<proteinExistence type="inferred from homology"/>
<feature type="compositionally biased region" description="Low complexity" evidence="6">
    <location>
        <begin position="295"/>
        <end position="313"/>
    </location>
</feature>
<evidence type="ECO:0000256" key="1">
    <source>
        <dbReference type="ARBA" id="ARBA00006308"/>
    </source>
</evidence>
<keyword evidence="3" id="KW-0677">Repeat</keyword>
<feature type="compositionally biased region" description="Basic and acidic residues" evidence="6">
    <location>
        <begin position="878"/>
        <end position="887"/>
    </location>
</feature>